<protein>
    <submittedName>
        <fullName evidence="1">Uncharacterized protein</fullName>
    </submittedName>
</protein>
<sequence length="124" mass="14403">MTPSELDEIRKEAHEQLEKLRHAPWLAVASECDTARKQFYFWFRVSGSEGVKDVAEQARSVLSDIAVSVPACEFNVAIVELSETEEIIWDDLEDAEIRYGIHRVLGQDPEHKRRKEFSVFDRRI</sequence>
<dbReference type="Proteomes" id="UP000316801">
    <property type="component" value="Unassembled WGS sequence"/>
</dbReference>
<gene>
    <name evidence="1" type="ORF">FNA46_05235</name>
</gene>
<accession>A0A549TFS0</accession>
<dbReference type="RefSeq" id="WP_143124041.1">
    <property type="nucleotide sequence ID" value="NZ_VJMG01000010.1"/>
</dbReference>
<dbReference type="EMBL" id="VJMG01000010">
    <property type="protein sequence ID" value="TRL41340.1"/>
    <property type="molecule type" value="Genomic_DNA"/>
</dbReference>
<evidence type="ECO:0000313" key="2">
    <source>
        <dbReference type="Proteomes" id="UP000316801"/>
    </source>
</evidence>
<evidence type="ECO:0000313" key="1">
    <source>
        <dbReference type="EMBL" id="TRL41340.1"/>
    </source>
</evidence>
<proteinExistence type="predicted"/>
<organism evidence="1 2">
    <name type="scientific">Rhizobium straminoryzae</name>
    <dbReference type="NCBI Taxonomy" id="1387186"/>
    <lineage>
        <taxon>Bacteria</taxon>
        <taxon>Pseudomonadati</taxon>
        <taxon>Pseudomonadota</taxon>
        <taxon>Alphaproteobacteria</taxon>
        <taxon>Hyphomicrobiales</taxon>
        <taxon>Rhizobiaceae</taxon>
        <taxon>Rhizobium/Agrobacterium group</taxon>
        <taxon>Rhizobium</taxon>
    </lineage>
</organism>
<reference evidence="1 2" key="1">
    <citation type="submission" date="2019-07" db="EMBL/GenBank/DDBJ databases">
        <title>Ln-dependent methylotrophs.</title>
        <authorList>
            <person name="Tani A."/>
        </authorList>
    </citation>
    <scope>NUCLEOTIDE SEQUENCE [LARGE SCALE GENOMIC DNA]</scope>
    <source>
        <strain evidence="1 2">SM12</strain>
    </source>
</reference>
<keyword evidence="2" id="KW-1185">Reference proteome</keyword>
<name>A0A549TFS0_9HYPH</name>
<comment type="caution">
    <text evidence="1">The sequence shown here is derived from an EMBL/GenBank/DDBJ whole genome shotgun (WGS) entry which is preliminary data.</text>
</comment>
<dbReference type="AlphaFoldDB" id="A0A549TFS0"/>